<comment type="caution">
    <text evidence="3">The sequence shown here is derived from an EMBL/GenBank/DDBJ whole genome shotgun (WGS) entry which is preliminary data.</text>
</comment>
<evidence type="ECO:0000313" key="3">
    <source>
        <dbReference type="EMBL" id="MDF3836920.1"/>
    </source>
</evidence>
<dbReference type="SUPFAM" id="SSF49503">
    <property type="entry name" value="Cupredoxins"/>
    <property type="match status" value="1"/>
</dbReference>
<dbReference type="InterPro" id="IPR035668">
    <property type="entry name" value="Amicyanin"/>
</dbReference>
<reference evidence="3 4" key="1">
    <citation type="submission" date="2023-03" db="EMBL/GenBank/DDBJ databases">
        <title>Draft assemblies of triclosan tolerant bacteria isolated from returned activated sludge.</title>
        <authorList>
            <person name="Van Hamelsveld S."/>
        </authorList>
    </citation>
    <scope>NUCLEOTIDE SEQUENCE [LARGE SCALE GENOMIC DNA]</scope>
    <source>
        <strain evidence="3 4">GW210010_S58</strain>
    </source>
</reference>
<evidence type="ECO:0000313" key="4">
    <source>
        <dbReference type="Proteomes" id="UP001216674"/>
    </source>
</evidence>
<dbReference type="RefSeq" id="WP_276267258.1">
    <property type="nucleotide sequence ID" value="NZ_JARJLM010000465.1"/>
</dbReference>
<dbReference type="InterPro" id="IPR052721">
    <property type="entry name" value="ET_Amicyanin"/>
</dbReference>
<dbReference type="CDD" id="cd13921">
    <property type="entry name" value="Amicyanin"/>
    <property type="match status" value="1"/>
</dbReference>
<dbReference type="Pfam" id="PF13473">
    <property type="entry name" value="Cupredoxin_1"/>
    <property type="match status" value="1"/>
</dbReference>
<dbReference type="PANTHER" id="PTHR36507">
    <property type="entry name" value="BLL1555 PROTEIN"/>
    <property type="match status" value="1"/>
</dbReference>
<organism evidence="3 4">
    <name type="scientific">Cupriavidus basilensis</name>
    <dbReference type="NCBI Taxonomy" id="68895"/>
    <lineage>
        <taxon>Bacteria</taxon>
        <taxon>Pseudomonadati</taxon>
        <taxon>Pseudomonadota</taxon>
        <taxon>Betaproteobacteria</taxon>
        <taxon>Burkholderiales</taxon>
        <taxon>Burkholderiaceae</taxon>
        <taxon>Cupriavidus</taxon>
    </lineage>
</organism>
<proteinExistence type="predicted"/>
<comment type="subcellular location">
    <subcellularLocation>
        <location evidence="1">Periplasm</location>
    </subcellularLocation>
</comment>
<dbReference type="Proteomes" id="UP001216674">
    <property type="component" value="Unassembled WGS sequence"/>
</dbReference>
<dbReference type="EMBL" id="JARJLM010000465">
    <property type="protein sequence ID" value="MDF3836920.1"/>
    <property type="molecule type" value="Genomic_DNA"/>
</dbReference>
<dbReference type="InterPro" id="IPR008972">
    <property type="entry name" value="Cupredoxin"/>
</dbReference>
<gene>
    <name evidence="3" type="ORF">P3W85_28800</name>
</gene>
<keyword evidence="4" id="KW-1185">Reference proteome</keyword>
<sequence>MQQLPSRGNGQRQRQLFAVALAAAWALLNVGSGAIAAQRLSRYTVVIQGAKFEPEVVSVARGDEVVWINKDPYPHTVTAPGEFDSHEIIAGASWRYVARKVGEFPYACTLHPNMKGTLKVERSAPPRGLH</sequence>
<feature type="domain" description="EfeO-type cupredoxin-like" evidence="2">
    <location>
        <begin position="22"/>
        <end position="118"/>
    </location>
</feature>
<protein>
    <submittedName>
        <fullName evidence="3">Cupredoxin family copper-binding protein</fullName>
    </submittedName>
</protein>
<name>A0ABT6AWD4_9BURK</name>
<dbReference type="Gene3D" id="2.60.40.420">
    <property type="entry name" value="Cupredoxins - blue copper proteins"/>
    <property type="match status" value="1"/>
</dbReference>
<dbReference type="InterPro" id="IPR028096">
    <property type="entry name" value="EfeO_Cupredoxin"/>
</dbReference>
<accession>A0ABT6AWD4</accession>
<evidence type="ECO:0000259" key="2">
    <source>
        <dbReference type="Pfam" id="PF13473"/>
    </source>
</evidence>
<evidence type="ECO:0000256" key="1">
    <source>
        <dbReference type="ARBA" id="ARBA00004418"/>
    </source>
</evidence>
<dbReference type="PANTHER" id="PTHR36507:SF1">
    <property type="entry name" value="BLL1555 PROTEIN"/>
    <property type="match status" value="1"/>
</dbReference>